<reference evidence="1 2" key="1">
    <citation type="submission" date="2015-04" db="EMBL/GenBank/DDBJ databases">
        <title>Lasius niger genome sequencing.</title>
        <authorList>
            <person name="Konorov E.A."/>
            <person name="Nikitin M.A."/>
            <person name="Kirill M.V."/>
            <person name="Chang P."/>
        </authorList>
    </citation>
    <scope>NUCLEOTIDE SEQUENCE [LARGE SCALE GENOMIC DNA]</scope>
    <source>
        <tissue evidence="1">Whole</tissue>
    </source>
</reference>
<dbReference type="PaxDb" id="67767-A0A0J7KL48"/>
<name>A0A0J7KL48_LASNI</name>
<organism evidence="1 2">
    <name type="scientific">Lasius niger</name>
    <name type="common">Black garden ant</name>
    <dbReference type="NCBI Taxonomy" id="67767"/>
    <lineage>
        <taxon>Eukaryota</taxon>
        <taxon>Metazoa</taxon>
        <taxon>Ecdysozoa</taxon>
        <taxon>Arthropoda</taxon>
        <taxon>Hexapoda</taxon>
        <taxon>Insecta</taxon>
        <taxon>Pterygota</taxon>
        <taxon>Neoptera</taxon>
        <taxon>Endopterygota</taxon>
        <taxon>Hymenoptera</taxon>
        <taxon>Apocrita</taxon>
        <taxon>Aculeata</taxon>
        <taxon>Formicoidea</taxon>
        <taxon>Formicidae</taxon>
        <taxon>Formicinae</taxon>
        <taxon>Lasius</taxon>
        <taxon>Lasius</taxon>
    </lineage>
</organism>
<dbReference type="Proteomes" id="UP000036403">
    <property type="component" value="Unassembled WGS sequence"/>
</dbReference>
<dbReference type="EMBL" id="LBMM01006022">
    <property type="protein sequence ID" value="KMQ91007.1"/>
    <property type="molecule type" value="Genomic_DNA"/>
</dbReference>
<dbReference type="OrthoDB" id="5953030at2759"/>
<dbReference type="STRING" id="67767.A0A0J7KL48"/>
<comment type="caution">
    <text evidence="1">The sequence shown here is derived from an EMBL/GenBank/DDBJ whole genome shotgun (WGS) entry which is preliminary data.</text>
</comment>
<gene>
    <name evidence="1" type="ORF">RF55_9178</name>
</gene>
<proteinExistence type="predicted"/>
<evidence type="ECO:0008006" key="3">
    <source>
        <dbReference type="Google" id="ProtNLM"/>
    </source>
</evidence>
<accession>A0A0J7KL48</accession>
<protein>
    <recommendedName>
        <fullName evidence="3">Reverse transcriptase</fullName>
    </recommendedName>
</protein>
<keyword evidence="2" id="KW-1185">Reference proteome</keyword>
<evidence type="ECO:0000313" key="2">
    <source>
        <dbReference type="Proteomes" id="UP000036403"/>
    </source>
</evidence>
<evidence type="ECO:0000313" key="1">
    <source>
        <dbReference type="EMBL" id="KMQ91007.1"/>
    </source>
</evidence>
<dbReference type="AlphaFoldDB" id="A0A0J7KL48"/>
<sequence>MDDKIEIFTFKLMEILNKYAPLKKRHFKNFPAPWLTDDIRNAMHKRNQARRIWRRRRDTYYYEKYKLLRNRTQSIIRSAKSNYYLDHFSRADGACEVWNGLRHLGLIKVKNSGARLSHSVEELNAFFAGDGSTWNIDDLWLSFSKLLNGHYEDTSFQWKYVPPLVVRKAIIRTTSNAVGLDGIFKYLVTSNHYHYRTVT</sequence>